<dbReference type="CDD" id="cd02440">
    <property type="entry name" value="AdoMet_MTases"/>
    <property type="match status" value="1"/>
</dbReference>
<name>A0ABY8UQS4_TETOB</name>
<accession>A0ABY8UQS4</accession>
<evidence type="ECO:0000256" key="2">
    <source>
        <dbReference type="ARBA" id="ARBA00022603"/>
    </source>
</evidence>
<reference evidence="7 8" key="1">
    <citation type="submission" date="2023-05" db="EMBL/GenBank/DDBJ databases">
        <title>A 100% complete, gapless, phased diploid assembly of the Scenedesmus obliquus UTEX 3031 genome.</title>
        <authorList>
            <person name="Biondi T.C."/>
            <person name="Hanschen E.R."/>
            <person name="Kwon T."/>
            <person name="Eng W."/>
            <person name="Kruse C.P.S."/>
            <person name="Koehler S.I."/>
            <person name="Kunde Y."/>
            <person name="Gleasner C.D."/>
            <person name="You Mak K.T."/>
            <person name="Polle J."/>
            <person name="Hovde B.T."/>
            <person name="Starkenburg S.R."/>
        </authorList>
    </citation>
    <scope>NUCLEOTIDE SEQUENCE [LARGE SCALE GENOMIC DNA]</scope>
    <source>
        <strain evidence="7 8">DOE0152z</strain>
    </source>
</reference>
<gene>
    <name evidence="7" type="ORF">OEZ85_001066</name>
</gene>
<dbReference type="EC" id="2.1.1.6" evidence="1"/>
<keyword evidence="3" id="KW-0808">Transferase</keyword>
<organism evidence="7 8">
    <name type="scientific">Tetradesmus obliquus</name>
    <name type="common">Green alga</name>
    <name type="synonym">Acutodesmus obliquus</name>
    <dbReference type="NCBI Taxonomy" id="3088"/>
    <lineage>
        <taxon>Eukaryota</taxon>
        <taxon>Viridiplantae</taxon>
        <taxon>Chlorophyta</taxon>
        <taxon>core chlorophytes</taxon>
        <taxon>Chlorophyceae</taxon>
        <taxon>CS clade</taxon>
        <taxon>Sphaeropleales</taxon>
        <taxon>Scenedesmaceae</taxon>
        <taxon>Tetradesmus</taxon>
    </lineage>
</organism>
<keyword evidence="4" id="KW-0949">S-adenosyl-L-methionine</keyword>
<dbReference type="InterPro" id="IPR029063">
    <property type="entry name" value="SAM-dependent_MTases_sf"/>
</dbReference>
<protein>
    <recommendedName>
        <fullName evidence="1">catechol O-methyltransferase</fullName>
        <ecNumber evidence="1">2.1.1.6</ecNumber>
    </recommendedName>
</protein>
<evidence type="ECO:0000256" key="6">
    <source>
        <dbReference type="ARBA" id="ARBA00023453"/>
    </source>
</evidence>
<evidence type="ECO:0000256" key="4">
    <source>
        <dbReference type="ARBA" id="ARBA00022691"/>
    </source>
</evidence>
<dbReference type="EMBL" id="CP126222">
    <property type="protein sequence ID" value="WIA22652.1"/>
    <property type="molecule type" value="Genomic_DNA"/>
</dbReference>
<dbReference type="PANTHER" id="PTHR43836">
    <property type="entry name" value="CATECHOL O-METHYLTRANSFERASE 1-RELATED"/>
    <property type="match status" value="1"/>
</dbReference>
<evidence type="ECO:0000313" key="8">
    <source>
        <dbReference type="Proteomes" id="UP001244341"/>
    </source>
</evidence>
<sequence length="244" mass="26912">MFAVDLVRGRYHSSNGREARLLEHVKKVAEAGNPQAVLDAIDQYAHSQEFFMNVGDDKGKILLQEMDKLPAPPKAVLELGTYCGYSTILLAAHLKDPSAKVYTIDICEENVEIAKQMIAHAGLTERVVHVVKPLDQAVQELRAALKSQKADCFEVVFIDHEKSVYLSDLLLLVKEQLIKEGSVVVADNLKIPGAPEYVKWMKQQSDFSFEQHSVCMGPSALWLHDIIGAIGRSNCSPGCGCCCC</sequence>
<dbReference type="Gene3D" id="3.40.50.150">
    <property type="entry name" value="Vaccinia Virus protein VP39"/>
    <property type="match status" value="1"/>
</dbReference>
<proteinExistence type="inferred from homology"/>
<evidence type="ECO:0000256" key="3">
    <source>
        <dbReference type="ARBA" id="ARBA00022679"/>
    </source>
</evidence>
<evidence type="ECO:0000313" key="7">
    <source>
        <dbReference type="EMBL" id="WIA22652.1"/>
    </source>
</evidence>
<comment type="similarity">
    <text evidence="6">Belongs to the class I-like SAM-binding methyltransferase superfamily. Cation-dependent O-methyltransferase family.</text>
</comment>
<dbReference type="Proteomes" id="UP001244341">
    <property type="component" value="Chromosome 15b"/>
</dbReference>
<dbReference type="PANTHER" id="PTHR43836:SF2">
    <property type="entry name" value="CATECHOL O-METHYLTRANSFERASE 1-RELATED"/>
    <property type="match status" value="1"/>
</dbReference>
<dbReference type="Pfam" id="PF01596">
    <property type="entry name" value="Methyltransf_3"/>
    <property type="match status" value="1"/>
</dbReference>
<evidence type="ECO:0000256" key="5">
    <source>
        <dbReference type="ARBA" id="ARBA00022939"/>
    </source>
</evidence>
<dbReference type="PROSITE" id="PS51682">
    <property type="entry name" value="SAM_OMT_I"/>
    <property type="match status" value="1"/>
</dbReference>
<evidence type="ECO:0000256" key="1">
    <source>
        <dbReference type="ARBA" id="ARBA00012880"/>
    </source>
</evidence>
<dbReference type="InterPro" id="IPR002935">
    <property type="entry name" value="SAM_O-MeTrfase"/>
</dbReference>
<keyword evidence="5" id="KW-0128">Catecholamine metabolism</keyword>
<dbReference type="SUPFAM" id="SSF53335">
    <property type="entry name" value="S-adenosyl-L-methionine-dependent methyltransferases"/>
    <property type="match status" value="1"/>
</dbReference>
<keyword evidence="2" id="KW-0489">Methyltransferase</keyword>
<keyword evidence="8" id="KW-1185">Reference proteome</keyword>